<feature type="compositionally biased region" description="Polar residues" evidence="1">
    <location>
        <begin position="46"/>
        <end position="59"/>
    </location>
</feature>
<accession>A0AAD5YKV4</accession>
<comment type="caution">
    <text evidence="2">The sequence shown here is derived from an EMBL/GenBank/DDBJ whole genome shotgun (WGS) entry which is preliminary data.</text>
</comment>
<organism evidence="2 3">
    <name type="scientific">Meripilus lineatus</name>
    <dbReference type="NCBI Taxonomy" id="2056292"/>
    <lineage>
        <taxon>Eukaryota</taxon>
        <taxon>Fungi</taxon>
        <taxon>Dikarya</taxon>
        <taxon>Basidiomycota</taxon>
        <taxon>Agaricomycotina</taxon>
        <taxon>Agaricomycetes</taxon>
        <taxon>Polyporales</taxon>
        <taxon>Meripilaceae</taxon>
        <taxon>Meripilus</taxon>
    </lineage>
</organism>
<dbReference type="EMBL" id="JANAWD010000087">
    <property type="protein sequence ID" value="KAJ3487600.1"/>
    <property type="molecule type" value="Genomic_DNA"/>
</dbReference>
<feature type="region of interest" description="Disordered" evidence="1">
    <location>
        <begin position="25"/>
        <end position="94"/>
    </location>
</feature>
<protein>
    <submittedName>
        <fullName evidence="2">Uncharacterized protein</fullName>
    </submittedName>
</protein>
<reference evidence="2" key="1">
    <citation type="submission" date="2022-07" db="EMBL/GenBank/DDBJ databases">
        <title>Genome Sequence of Physisporinus lineatus.</title>
        <authorList>
            <person name="Buettner E."/>
        </authorList>
    </citation>
    <scope>NUCLEOTIDE SEQUENCE</scope>
    <source>
        <strain evidence="2">VT162</strain>
    </source>
</reference>
<keyword evidence="3" id="KW-1185">Reference proteome</keyword>
<name>A0AAD5YKV4_9APHY</name>
<sequence>MAAGEFALNLRVTIPLIGAPILGKLPEESEDNETHHASVGTEDQVENSPTSNHPKSSSLHVFVGSEGDQNDETSRLNEEAESFIAPNGSVAEGGGSVVTEVERFCKQKETEYPDLVLTWTSHLPTLIRPGYTPGIPG</sequence>
<evidence type="ECO:0000313" key="2">
    <source>
        <dbReference type="EMBL" id="KAJ3487600.1"/>
    </source>
</evidence>
<dbReference type="Proteomes" id="UP001212997">
    <property type="component" value="Unassembled WGS sequence"/>
</dbReference>
<dbReference type="AlphaFoldDB" id="A0AAD5YKV4"/>
<proteinExistence type="predicted"/>
<evidence type="ECO:0000313" key="3">
    <source>
        <dbReference type="Proteomes" id="UP001212997"/>
    </source>
</evidence>
<evidence type="ECO:0000256" key="1">
    <source>
        <dbReference type="SAM" id="MobiDB-lite"/>
    </source>
</evidence>
<gene>
    <name evidence="2" type="ORF">NLI96_g3416</name>
</gene>